<dbReference type="PROSITE" id="PS50249">
    <property type="entry name" value="MPN"/>
    <property type="match status" value="1"/>
</dbReference>
<dbReference type="InterPro" id="IPR010994">
    <property type="entry name" value="RuvA_2-like"/>
</dbReference>
<evidence type="ECO:0000259" key="8">
    <source>
        <dbReference type="PROSITE" id="PS50249"/>
    </source>
</evidence>
<keyword evidence="3" id="KW-0378">Hydrolase</keyword>
<dbReference type="OrthoDB" id="9804482at2"/>
<protein>
    <recommendedName>
        <fullName evidence="8">MPN domain-containing protein</fullName>
    </recommendedName>
</protein>
<evidence type="ECO:0000313" key="10">
    <source>
        <dbReference type="Proteomes" id="UP000192343"/>
    </source>
</evidence>
<dbReference type="InterPro" id="IPR046778">
    <property type="entry name" value="UPF0758_N"/>
</dbReference>
<evidence type="ECO:0000256" key="6">
    <source>
        <dbReference type="RuleBase" id="RU003797"/>
    </source>
</evidence>
<evidence type="ECO:0000256" key="5">
    <source>
        <dbReference type="ARBA" id="ARBA00023049"/>
    </source>
</evidence>
<feature type="domain" description="MPN" evidence="8">
    <location>
        <begin position="105"/>
        <end position="226"/>
    </location>
</feature>
<dbReference type="Pfam" id="PF04002">
    <property type="entry name" value="RadC"/>
    <property type="match status" value="1"/>
</dbReference>
<keyword evidence="4" id="KW-0862">Zinc</keyword>
<proteinExistence type="inferred from homology"/>
<dbReference type="NCBIfam" id="TIGR00608">
    <property type="entry name" value="radc"/>
    <property type="match status" value="1"/>
</dbReference>
<feature type="compositionally biased region" description="Polar residues" evidence="7">
    <location>
        <begin position="1"/>
        <end position="14"/>
    </location>
</feature>
<dbReference type="EMBL" id="MWQY01000031">
    <property type="protein sequence ID" value="ORC30318.1"/>
    <property type="molecule type" value="Genomic_DNA"/>
</dbReference>
<dbReference type="InterPro" id="IPR025657">
    <property type="entry name" value="RadC_JAB"/>
</dbReference>
<keyword evidence="5" id="KW-0482">Metalloprotease</keyword>
<evidence type="ECO:0000256" key="4">
    <source>
        <dbReference type="ARBA" id="ARBA00022833"/>
    </source>
</evidence>
<dbReference type="InterPro" id="IPR020891">
    <property type="entry name" value="UPF0758_CS"/>
</dbReference>
<dbReference type="NCBIfam" id="NF000642">
    <property type="entry name" value="PRK00024.1"/>
    <property type="match status" value="1"/>
</dbReference>
<dbReference type="GO" id="GO:0008237">
    <property type="term" value="F:metallopeptidase activity"/>
    <property type="evidence" value="ECO:0007669"/>
    <property type="project" value="UniProtKB-KW"/>
</dbReference>
<dbReference type="PROSITE" id="PS01302">
    <property type="entry name" value="UPF0758"/>
    <property type="match status" value="1"/>
</dbReference>
<dbReference type="GO" id="GO:0046872">
    <property type="term" value="F:metal ion binding"/>
    <property type="evidence" value="ECO:0007669"/>
    <property type="project" value="UniProtKB-KW"/>
</dbReference>
<dbReference type="RefSeq" id="WP_083052917.1">
    <property type="nucleotide sequence ID" value="NZ_MWQY01000031.1"/>
</dbReference>
<dbReference type="GO" id="GO:0006508">
    <property type="term" value="P:proteolysis"/>
    <property type="evidence" value="ECO:0007669"/>
    <property type="project" value="UniProtKB-KW"/>
</dbReference>
<sequence>METVYDSSGFNSAETEGPRERIAAAGPGRIADVDLLKALLGSGTRNYRVDSVAGSLLRYFDNMGGTRSPSYQDLLSLPGMGTAKAAQIIAAWEFCRRRLRPAEASVRTPEDLIPLIRHYGDRPQEHFLSIPLNGAHEVIGIHIVSVGLVNRTLVHPREVFRPALESSAAALICAHNHPSGRLEPSREDQEITLRLLRAGTLLGIPVLDHLIFHGSRFYSFLSEGQIRHGGEWEK</sequence>
<dbReference type="Gene3D" id="3.40.140.10">
    <property type="entry name" value="Cytidine Deaminase, domain 2"/>
    <property type="match status" value="1"/>
</dbReference>
<evidence type="ECO:0000256" key="7">
    <source>
        <dbReference type="SAM" id="MobiDB-lite"/>
    </source>
</evidence>
<dbReference type="InterPro" id="IPR001405">
    <property type="entry name" value="UPF0758"/>
</dbReference>
<dbReference type="STRING" id="1963862.B4O97_18040"/>
<name>A0A1Y1RT88_9SPIO</name>
<dbReference type="SUPFAM" id="SSF47781">
    <property type="entry name" value="RuvA domain 2-like"/>
    <property type="match status" value="1"/>
</dbReference>
<organism evidence="9 10">
    <name type="scientific">Marispirochaeta aestuarii</name>
    <dbReference type="NCBI Taxonomy" id="1963862"/>
    <lineage>
        <taxon>Bacteria</taxon>
        <taxon>Pseudomonadati</taxon>
        <taxon>Spirochaetota</taxon>
        <taxon>Spirochaetia</taxon>
        <taxon>Spirochaetales</taxon>
        <taxon>Spirochaetaceae</taxon>
        <taxon>Marispirochaeta</taxon>
    </lineage>
</organism>
<evidence type="ECO:0000256" key="2">
    <source>
        <dbReference type="ARBA" id="ARBA00022723"/>
    </source>
</evidence>
<evidence type="ECO:0000313" key="9">
    <source>
        <dbReference type="EMBL" id="ORC30318.1"/>
    </source>
</evidence>
<accession>A0A1Y1RT88</accession>
<keyword evidence="1" id="KW-0645">Protease</keyword>
<gene>
    <name evidence="9" type="ORF">B4O97_18040</name>
</gene>
<dbReference type="AlphaFoldDB" id="A0A1Y1RT88"/>
<comment type="similarity">
    <text evidence="6">Belongs to the UPF0758 family.</text>
</comment>
<reference evidence="9 10" key="1">
    <citation type="submission" date="2017-03" db="EMBL/GenBank/DDBJ databases">
        <title>Draft Genome sequence of Marispirochaeta sp. strain JC444.</title>
        <authorList>
            <person name="Shivani Y."/>
            <person name="Subhash Y."/>
            <person name="Sasikala C."/>
            <person name="Ramana C."/>
        </authorList>
    </citation>
    <scope>NUCLEOTIDE SEQUENCE [LARGE SCALE GENOMIC DNA]</scope>
    <source>
        <strain evidence="9 10">JC444</strain>
    </source>
</reference>
<evidence type="ECO:0000256" key="1">
    <source>
        <dbReference type="ARBA" id="ARBA00022670"/>
    </source>
</evidence>
<dbReference type="Proteomes" id="UP000192343">
    <property type="component" value="Unassembled WGS sequence"/>
</dbReference>
<keyword evidence="2" id="KW-0479">Metal-binding</keyword>
<dbReference type="Pfam" id="PF20582">
    <property type="entry name" value="UPF0758_N"/>
    <property type="match status" value="1"/>
</dbReference>
<dbReference type="CDD" id="cd08071">
    <property type="entry name" value="MPN_DUF2466"/>
    <property type="match status" value="1"/>
</dbReference>
<keyword evidence="10" id="KW-1185">Reference proteome</keyword>
<feature type="region of interest" description="Disordered" evidence="7">
    <location>
        <begin position="1"/>
        <end position="20"/>
    </location>
</feature>
<evidence type="ECO:0000256" key="3">
    <source>
        <dbReference type="ARBA" id="ARBA00022801"/>
    </source>
</evidence>
<comment type="caution">
    <text evidence="9">The sequence shown here is derived from an EMBL/GenBank/DDBJ whole genome shotgun (WGS) entry which is preliminary data.</text>
</comment>
<dbReference type="PANTHER" id="PTHR30471">
    <property type="entry name" value="DNA REPAIR PROTEIN RADC"/>
    <property type="match status" value="1"/>
</dbReference>
<dbReference type="PANTHER" id="PTHR30471:SF3">
    <property type="entry name" value="UPF0758 PROTEIN YEES-RELATED"/>
    <property type="match status" value="1"/>
</dbReference>
<dbReference type="InterPro" id="IPR037518">
    <property type="entry name" value="MPN"/>
</dbReference>